<dbReference type="Proteomes" id="UP000007014">
    <property type="component" value="Chromosome 20"/>
</dbReference>
<dbReference type="Gramene" id="CMX009CT">
    <property type="protein sequence ID" value="CMX009CT"/>
    <property type="gene ID" value="CMX009C"/>
</dbReference>
<reference evidence="1 2" key="1">
    <citation type="journal article" date="2004" name="Nature">
        <title>Genome sequence of the ultrasmall unicellular red alga Cyanidioschyzon merolae 10D.</title>
        <authorList>
            <person name="Matsuzaki M."/>
            <person name="Misumi O."/>
            <person name="Shin-i T."/>
            <person name="Maruyama S."/>
            <person name="Takahara M."/>
            <person name="Miyagishima S."/>
            <person name="Mori T."/>
            <person name="Nishida K."/>
            <person name="Yagisawa F."/>
            <person name="Nishida K."/>
            <person name="Yoshida Y."/>
            <person name="Nishimura Y."/>
            <person name="Nakao S."/>
            <person name="Kobayashi T."/>
            <person name="Momoyama Y."/>
            <person name="Higashiyama T."/>
            <person name="Minoda A."/>
            <person name="Sano M."/>
            <person name="Nomoto H."/>
            <person name="Oishi K."/>
            <person name="Hayashi H."/>
            <person name="Ohta F."/>
            <person name="Nishizaka S."/>
            <person name="Haga S."/>
            <person name="Miura S."/>
            <person name="Morishita T."/>
            <person name="Kabeya Y."/>
            <person name="Terasawa K."/>
            <person name="Suzuki Y."/>
            <person name="Ishii Y."/>
            <person name="Asakawa S."/>
            <person name="Takano H."/>
            <person name="Ohta N."/>
            <person name="Kuroiwa H."/>
            <person name="Tanaka K."/>
            <person name="Shimizu N."/>
            <person name="Sugano S."/>
            <person name="Sato N."/>
            <person name="Nozaki H."/>
            <person name="Ogasawara N."/>
            <person name="Kohara Y."/>
            <person name="Kuroiwa T."/>
        </authorList>
    </citation>
    <scope>NUCLEOTIDE SEQUENCE [LARGE SCALE GENOMIC DNA]</scope>
    <source>
        <strain evidence="1 2">10D</strain>
    </source>
</reference>
<dbReference type="AlphaFoldDB" id="M1UXK4"/>
<organism evidence="1 2">
    <name type="scientific">Cyanidioschyzon merolae (strain NIES-3377 / 10D)</name>
    <name type="common">Unicellular red alga</name>
    <dbReference type="NCBI Taxonomy" id="280699"/>
    <lineage>
        <taxon>Eukaryota</taxon>
        <taxon>Rhodophyta</taxon>
        <taxon>Bangiophyceae</taxon>
        <taxon>Cyanidiales</taxon>
        <taxon>Cyanidiaceae</taxon>
        <taxon>Cyanidioschyzon</taxon>
    </lineage>
</organism>
<dbReference type="HOGENOM" id="CLU_800138_0_0_1"/>
<protein>
    <submittedName>
        <fullName evidence="1">Uncharacterized protein</fullName>
    </submittedName>
</protein>
<dbReference type="KEGG" id="cme:CYME_CMT641C"/>
<dbReference type="GeneID" id="16997802"/>
<evidence type="ECO:0000313" key="2">
    <source>
        <dbReference type="Proteomes" id="UP000007014"/>
    </source>
</evidence>
<dbReference type="EMBL" id="AP006502">
    <property type="protein sequence ID" value="BAM83221.1"/>
    <property type="molecule type" value="Genomic_DNA"/>
</dbReference>
<sequence>MKSCRGGKIKRTPSLRRLRRNTSMGRMLQDVKCRMLLGIAQRLTRHVVSSTSRLGAYRRSIVLRVLEEGLAAVHIPLDYFDPTIVQQENGCSRQTILDGPVIWFEIRTNASNRTSTCASTTSSLEKCSAVHVPNGIKCLTADRKAYVGEPRELHGAHRVGVVSSSSWARKEELMEGILCSSLYMSATRCHGGDPWHGHVVSRWGRHPYRSAEARGVYSGTRSMRQKKEMIERSRRLPVAYGAARSGQRKTCTRTAFAPNVQRLQESMLHNSHRCIPDDIRASRARVHPATGPEAVCGMESHARDGLRPAQQTSDAEAIASETLGMVGFHRPQYARANSICAETSAHR</sequence>
<accession>M1UXK4</accession>
<name>M1UXK4_CYAM1</name>
<proteinExistence type="predicted"/>
<keyword evidence="2" id="KW-1185">Reference proteome</keyword>
<gene>
    <name evidence="1" type="ORF">CYME_CMT641C</name>
</gene>
<reference evidence="1 2" key="2">
    <citation type="journal article" date="2007" name="BMC Biol.">
        <title>A 100%-complete sequence reveals unusually simple genomic features in the hot-spring red alga Cyanidioschyzon merolae.</title>
        <authorList>
            <person name="Nozaki H."/>
            <person name="Takano H."/>
            <person name="Misumi O."/>
            <person name="Terasawa K."/>
            <person name="Matsuzaki M."/>
            <person name="Maruyama S."/>
            <person name="Nishida K."/>
            <person name="Yagisawa F."/>
            <person name="Yoshida Y."/>
            <person name="Fujiwara T."/>
            <person name="Takio S."/>
            <person name="Tamura K."/>
            <person name="Chung S.J."/>
            <person name="Nakamura S."/>
            <person name="Kuroiwa H."/>
            <person name="Tanaka K."/>
            <person name="Sato N."/>
            <person name="Kuroiwa T."/>
        </authorList>
    </citation>
    <scope>NUCLEOTIDE SEQUENCE [LARGE SCALE GENOMIC DNA]</scope>
    <source>
        <strain evidence="1 2">10D</strain>
    </source>
</reference>
<dbReference type="RefSeq" id="XP_005539257.1">
    <property type="nucleotide sequence ID" value="XM_005539200.1"/>
</dbReference>
<evidence type="ECO:0000313" key="1">
    <source>
        <dbReference type="EMBL" id="BAM83221.1"/>
    </source>
</evidence>